<dbReference type="AlphaFoldDB" id="A0A4V2SCG3"/>
<accession>A0A4V2SCG3</accession>
<evidence type="ECO:0000313" key="12">
    <source>
        <dbReference type="Proteomes" id="UP000295765"/>
    </source>
</evidence>
<evidence type="ECO:0000256" key="9">
    <source>
        <dbReference type="RuleBase" id="RU363032"/>
    </source>
</evidence>
<feature type="transmembrane region" description="Helical" evidence="9">
    <location>
        <begin position="348"/>
        <end position="370"/>
    </location>
</feature>
<reference evidence="11 12" key="1">
    <citation type="submission" date="2019-03" db="EMBL/GenBank/DDBJ databases">
        <title>Genomic Encyclopedia of Type Strains, Phase IV (KMG-IV): sequencing the most valuable type-strain genomes for metagenomic binning, comparative biology and taxonomic classification.</title>
        <authorList>
            <person name="Goeker M."/>
        </authorList>
    </citation>
    <scope>NUCLEOTIDE SEQUENCE [LARGE SCALE GENOMIC DNA]</scope>
    <source>
        <strain evidence="11 12">DSM 25287</strain>
    </source>
</reference>
<comment type="similarity">
    <text evidence="2">Belongs to the binding-protein-dependent transport system permease family. HisMQ subfamily.</text>
</comment>
<keyword evidence="3 9" id="KW-0813">Transport</keyword>
<comment type="subcellular location">
    <subcellularLocation>
        <location evidence="1">Cell inner membrane</location>
        <topology evidence="1">Multi-pass membrane protein</topology>
    </subcellularLocation>
    <subcellularLocation>
        <location evidence="9">Cell membrane</location>
        <topology evidence="9">Multi-pass membrane protein</topology>
    </subcellularLocation>
</comment>
<dbReference type="PANTHER" id="PTHR30614:SF37">
    <property type="entry name" value="AMINO-ACID ABC TRANSPORTER PERMEASE PROTEIN YHDX-RELATED"/>
    <property type="match status" value="1"/>
</dbReference>
<organism evidence="11 12">
    <name type="scientific">Plasticicumulans lactativorans</name>
    <dbReference type="NCBI Taxonomy" id="1133106"/>
    <lineage>
        <taxon>Bacteria</taxon>
        <taxon>Pseudomonadati</taxon>
        <taxon>Pseudomonadota</taxon>
        <taxon>Gammaproteobacteria</taxon>
        <taxon>Candidatus Competibacteraceae</taxon>
        <taxon>Plasticicumulans</taxon>
    </lineage>
</organism>
<feature type="transmembrane region" description="Helical" evidence="9">
    <location>
        <begin position="88"/>
        <end position="109"/>
    </location>
</feature>
<feature type="transmembrane region" description="Helical" evidence="9">
    <location>
        <begin position="247"/>
        <end position="270"/>
    </location>
</feature>
<evidence type="ECO:0000256" key="2">
    <source>
        <dbReference type="ARBA" id="ARBA00010072"/>
    </source>
</evidence>
<feature type="transmembrane region" description="Helical" evidence="9">
    <location>
        <begin position="12"/>
        <end position="34"/>
    </location>
</feature>
<comment type="caution">
    <text evidence="11">The sequence shown here is derived from an EMBL/GenBank/DDBJ whole genome shotgun (WGS) entry which is preliminary data.</text>
</comment>
<evidence type="ECO:0000313" key="11">
    <source>
        <dbReference type="EMBL" id="TCO79270.1"/>
    </source>
</evidence>
<dbReference type="InterPro" id="IPR035906">
    <property type="entry name" value="MetI-like_sf"/>
</dbReference>
<feature type="transmembrane region" description="Helical" evidence="9">
    <location>
        <begin position="174"/>
        <end position="192"/>
    </location>
</feature>
<dbReference type="NCBIfam" id="TIGR01726">
    <property type="entry name" value="HEQRo_perm_3TM"/>
    <property type="match status" value="1"/>
</dbReference>
<dbReference type="PANTHER" id="PTHR30614">
    <property type="entry name" value="MEMBRANE COMPONENT OF AMINO ACID ABC TRANSPORTER"/>
    <property type="match status" value="1"/>
</dbReference>
<evidence type="ECO:0000256" key="6">
    <source>
        <dbReference type="ARBA" id="ARBA00022970"/>
    </source>
</evidence>
<evidence type="ECO:0000259" key="10">
    <source>
        <dbReference type="PROSITE" id="PS50928"/>
    </source>
</evidence>
<evidence type="ECO:0000256" key="4">
    <source>
        <dbReference type="ARBA" id="ARBA00022475"/>
    </source>
</evidence>
<dbReference type="Proteomes" id="UP000295765">
    <property type="component" value="Unassembled WGS sequence"/>
</dbReference>
<name>A0A4V2SCG3_9GAMM</name>
<protein>
    <submittedName>
        <fullName evidence="11">Amino acid ABC transporter membrane protein 1 (PAAT family)</fullName>
    </submittedName>
</protein>
<keyword evidence="7 9" id="KW-1133">Transmembrane helix</keyword>
<dbReference type="CDD" id="cd06261">
    <property type="entry name" value="TM_PBP2"/>
    <property type="match status" value="1"/>
</dbReference>
<keyword evidence="12" id="KW-1185">Reference proteome</keyword>
<sequence>MPRLRLRCDRRCLRALAAQALLLAAVAGVLAWLAGNAGAKLAQQGIASGFGFLGKEAAFAISEHPIAYSPADSYARALTVGVLNTLKVALPALLFATVLGTLAGIAQLGRNWLAARLARGYVEAVRNVPLLLQLFFWYGLLTELLPLPRQAWSPLPGVFLSRRGLMLPAPAGEGWGTLLAAAALGLAAALALRAAYGRVRRGGGALAALLLAPPLAAWLATAGTRAWSVPALQGFNYVGGTTLSPEFAALLLGLTLYAGSYIAEIVRAGILAVPRGQVEAGLALGLSRAQVLRLIVLPQALRAIVPPLASQYLSLVKNSSLAVAIGYPDVVSISNTAINQTGQAVEGIAIIMAAYLSVSLAVAALMNLYNRRVALRGATR</sequence>
<feature type="transmembrane region" description="Helical" evidence="9">
    <location>
        <begin position="204"/>
        <end position="227"/>
    </location>
</feature>
<feature type="transmembrane region" description="Helical" evidence="9">
    <location>
        <begin position="130"/>
        <end position="147"/>
    </location>
</feature>
<dbReference type="GO" id="GO:0022857">
    <property type="term" value="F:transmembrane transporter activity"/>
    <property type="evidence" value="ECO:0007669"/>
    <property type="project" value="InterPro"/>
</dbReference>
<evidence type="ECO:0000256" key="7">
    <source>
        <dbReference type="ARBA" id="ARBA00022989"/>
    </source>
</evidence>
<keyword evidence="8 9" id="KW-0472">Membrane</keyword>
<dbReference type="SUPFAM" id="SSF161098">
    <property type="entry name" value="MetI-like"/>
    <property type="match status" value="2"/>
</dbReference>
<dbReference type="InterPro" id="IPR043429">
    <property type="entry name" value="ArtM/GltK/GlnP/TcyL/YhdX-like"/>
</dbReference>
<dbReference type="Gene3D" id="1.10.3720.10">
    <property type="entry name" value="MetI-like"/>
    <property type="match status" value="2"/>
</dbReference>
<dbReference type="InterPro" id="IPR000515">
    <property type="entry name" value="MetI-like"/>
</dbReference>
<evidence type="ECO:0000256" key="5">
    <source>
        <dbReference type="ARBA" id="ARBA00022692"/>
    </source>
</evidence>
<keyword evidence="4" id="KW-1003">Cell membrane</keyword>
<dbReference type="PROSITE" id="PS50928">
    <property type="entry name" value="ABC_TM1"/>
    <property type="match status" value="1"/>
</dbReference>
<feature type="domain" description="ABC transmembrane type-1" evidence="10">
    <location>
        <begin position="82"/>
        <end position="369"/>
    </location>
</feature>
<dbReference type="InterPro" id="IPR010065">
    <property type="entry name" value="AA_ABC_transptr_permease_3TM"/>
</dbReference>
<dbReference type="EMBL" id="SLWY01000020">
    <property type="protein sequence ID" value="TCO79270.1"/>
    <property type="molecule type" value="Genomic_DNA"/>
</dbReference>
<keyword evidence="6" id="KW-0029">Amino-acid transport</keyword>
<proteinExistence type="inferred from homology"/>
<dbReference type="GO" id="GO:0043190">
    <property type="term" value="C:ATP-binding cassette (ABC) transporter complex"/>
    <property type="evidence" value="ECO:0007669"/>
    <property type="project" value="InterPro"/>
</dbReference>
<keyword evidence="5 9" id="KW-0812">Transmembrane</keyword>
<dbReference type="RefSeq" id="WP_243662710.1">
    <property type="nucleotide sequence ID" value="NZ_SLWY01000020.1"/>
</dbReference>
<dbReference type="GO" id="GO:0006865">
    <property type="term" value="P:amino acid transport"/>
    <property type="evidence" value="ECO:0007669"/>
    <property type="project" value="UniProtKB-KW"/>
</dbReference>
<evidence type="ECO:0000256" key="1">
    <source>
        <dbReference type="ARBA" id="ARBA00004429"/>
    </source>
</evidence>
<dbReference type="Pfam" id="PF00528">
    <property type="entry name" value="BPD_transp_1"/>
    <property type="match status" value="1"/>
</dbReference>
<evidence type="ECO:0000256" key="3">
    <source>
        <dbReference type="ARBA" id="ARBA00022448"/>
    </source>
</evidence>
<evidence type="ECO:0000256" key="8">
    <source>
        <dbReference type="ARBA" id="ARBA00023136"/>
    </source>
</evidence>
<gene>
    <name evidence="11" type="ORF">EV699_12048</name>
</gene>